<evidence type="ECO:0000313" key="2">
    <source>
        <dbReference type="EMBL" id="PYE38521.1"/>
    </source>
</evidence>
<dbReference type="PROSITE" id="PS51257">
    <property type="entry name" value="PROKAR_LIPOPROTEIN"/>
    <property type="match status" value="1"/>
</dbReference>
<protein>
    <recommendedName>
        <fullName evidence="4">Lipoprotein</fullName>
    </recommendedName>
</protein>
<keyword evidence="3" id="KW-1185">Reference proteome</keyword>
<evidence type="ECO:0008006" key="4">
    <source>
        <dbReference type="Google" id="ProtNLM"/>
    </source>
</evidence>
<comment type="caution">
    <text evidence="2">The sequence shown here is derived from an EMBL/GenBank/DDBJ whole genome shotgun (WGS) entry which is preliminary data.</text>
</comment>
<dbReference type="EMBL" id="QJSU01000007">
    <property type="protein sequence ID" value="PYE38521.1"/>
    <property type="molecule type" value="Genomic_DNA"/>
</dbReference>
<keyword evidence="1" id="KW-0732">Signal</keyword>
<evidence type="ECO:0000256" key="1">
    <source>
        <dbReference type="SAM" id="SignalP"/>
    </source>
</evidence>
<reference evidence="2 3" key="1">
    <citation type="submission" date="2018-06" db="EMBL/GenBank/DDBJ databases">
        <title>Genomic Encyclopedia of Type Strains, Phase III (KMG-III): the genomes of soil and plant-associated and newly described type strains.</title>
        <authorList>
            <person name="Whitman W."/>
        </authorList>
    </citation>
    <scope>NUCLEOTIDE SEQUENCE [LARGE SCALE GENOMIC DNA]</scope>
    <source>
        <strain evidence="2 3">CECT 5889</strain>
    </source>
</reference>
<evidence type="ECO:0000313" key="3">
    <source>
        <dbReference type="Proteomes" id="UP000247746"/>
    </source>
</evidence>
<dbReference type="Proteomes" id="UP000247746">
    <property type="component" value="Unassembled WGS sequence"/>
</dbReference>
<feature type="signal peptide" evidence="1">
    <location>
        <begin position="1"/>
        <end position="18"/>
    </location>
</feature>
<proteinExistence type="predicted"/>
<organism evidence="2 3">
    <name type="scientific">Psychrobacter fozii</name>
    <dbReference type="NCBI Taxonomy" id="198480"/>
    <lineage>
        <taxon>Bacteria</taxon>
        <taxon>Pseudomonadati</taxon>
        <taxon>Pseudomonadota</taxon>
        <taxon>Gammaproteobacteria</taxon>
        <taxon>Moraxellales</taxon>
        <taxon>Moraxellaceae</taxon>
        <taxon>Psychrobacter</taxon>
    </lineage>
</organism>
<accession>A0A2V4UYC7</accession>
<gene>
    <name evidence="2" type="ORF">DFP82_107144</name>
</gene>
<name>A0A2V4UYC7_9GAMM</name>
<sequence length="237" mass="25474">MKTLGLGIAAGLGLSACASGISGGTTVNNQNNDIDKVVTQYTIETAMLNIYTKQRSEKLVAIVGNQSVSADIQITPKGSIQFNNKAVQGAEVNTINKVNNRITDQSVAINYFTLNPLVFHGFTDSTGKYSLSNQTTIIPKMATVGDSSKLMTETVYADSSMHKKIGSYEQDWSLARDTNNTAWLCIENSKNLLLSSDPIGTSSECYKINAKGDILASKVTLRQPSTNGTKTVTFVSQ</sequence>
<dbReference type="RefSeq" id="WP_110923667.1">
    <property type="nucleotide sequence ID" value="NZ_QJSU01000007.1"/>
</dbReference>
<dbReference type="AlphaFoldDB" id="A0A2V4UYC7"/>
<dbReference type="OrthoDB" id="6656718at2"/>
<feature type="chain" id="PRO_5015971637" description="Lipoprotein" evidence="1">
    <location>
        <begin position="19"/>
        <end position="237"/>
    </location>
</feature>